<dbReference type="Gene3D" id="2.60.120.620">
    <property type="entry name" value="q2cbj1_9rhob like domain"/>
    <property type="match status" value="1"/>
</dbReference>
<dbReference type="Pfam" id="PF05721">
    <property type="entry name" value="PhyH"/>
    <property type="match status" value="1"/>
</dbReference>
<dbReference type="GO" id="GO:0005634">
    <property type="term" value="C:nucleus"/>
    <property type="evidence" value="ECO:0007669"/>
    <property type="project" value="UniProtKB-SubCell"/>
</dbReference>
<proteinExistence type="predicted"/>
<keyword evidence="2" id="KW-0539">Nucleus</keyword>
<evidence type="ECO:0000256" key="1">
    <source>
        <dbReference type="ARBA" id="ARBA00004123"/>
    </source>
</evidence>
<protein>
    <submittedName>
        <fullName evidence="3">Fungal transcriptional regulatory protein, N-terminal</fullName>
    </submittedName>
</protein>
<comment type="caution">
    <text evidence="3">The sequence shown here is derived from an EMBL/GenBank/DDBJ whole genome shotgun (WGS) entry which is preliminary data.</text>
</comment>
<dbReference type="GO" id="GO:0000976">
    <property type="term" value="F:transcription cis-regulatory region binding"/>
    <property type="evidence" value="ECO:0007669"/>
    <property type="project" value="TreeGrafter"/>
</dbReference>
<dbReference type="PANTHER" id="PTHR37534:SF25">
    <property type="entry name" value="ZN(II)2CYS6 TRANSCRIPTION FACTOR (EUROFUNG)"/>
    <property type="match status" value="1"/>
</dbReference>
<accession>A0A5M3YPI1</accession>
<dbReference type="GO" id="GO:0045944">
    <property type="term" value="P:positive regulation of transcription by RNA polymerase II"/>
    <property type="evidence" value="ECO:0007669"/>
    <property type="project" value="TreeGrafter"/>
</dbReference>
<dbReference type="EMBL" id="BLJY01000001">
    <property type="protein sequence ID" value="GFF12086.1"/>
    <property type="molecule type" value="Genomic_DNA"/>
</dbReference>
<dbReference type="SUPFAM" id="SSF51197">
    <property type="entry name" value="Clavaminate synthase-like"/>
    <property type="match status" value="1"/>
</dbReference>
<gene>
    <name evidence="3" type="ORF">ATEIFO6365_0001030900</name>
</gene>
<dbReference type="CDD" id="cd12148">
    <property type="entry name" value="fungal_TF_MHR"/>
    <property type="match status" value="1"/>
</dbReference>
<dbReference type="GO" id="GO:0003700">
    <property type="term" value="F:DNA-binding transcription factor activity"/>
    <property type="evidence" value="ECO:0007669"/>
    <property type="project" value="TreeGrafter"/>
</dbReference>
<dbReference type="AlphaFoldDB" id="A0A5M3YPI1"/>
<dbReference type="PANTHER" id="PTHR37534">
    <property type="entry name" value="TRANSCRIPTIONAL ACTIVATOR PROTEIN UGA3"/>
    <property type="match status" value="1"/>
</dbReference>
<dbReference type="InterPro" id="IPR008775">
    <property type="entry name" value="Phytyl_CoA_dOase-like"/>
</dbReference>
<dbReference type="VEuPathDB" id="FungiDB:ATEG_08133"/>
<evidence type="ECO:0000313" key="4">
    <source>
        <dbReference type="Proteomes" id="UP000452235"/>
    </source>
</evidence>
<dbReference type="VEuPathDB" id="FungiDB:ATEG_08134"/>
<name>A0A5M3YPI1_ASPTE</name>
<evidence type="ECO:0000313" key="3">
    <source>
        <dbReference type="EMBL" id="GFF12086.1"/>
    </source>
</evidence>
<comment type="subcellular location">
    <subcellularLocation>
        <location evidence="1">Nucleus</location>
    </subcellularLocation>
</comment>
<reference evidence="3 4" key="1">
    <citation type="submission" date="2020-01" db="EMBL/GenBank/DDBJ databases">
        <title>Aspergillus terreus IFO 6365 whole genome shotgun sequence.</title>
        <authorList>
            <person name="Kanamasa S."/>
            <person name="Takahashi H."/>
        </authorList>
    </citation>
    <scope>NUCLEOTIDE SEQUENCE [LARGE SCALE GENOMIC DNA]</scope>
    <source>
        <strain evidence="3 4">IFO 6365</strain>
    </source>
</reference>
<dbReference type="Pfam" id="PF11951">
    <property type="entry name" value="Fungal_trans_2"/>
    <property type="match status" value="1"/>
</dbReference>
<organism evidence="3 4">
    <name type="scientific">Aspergillus terreus</name>
    <dbReference type="NCBI Taxonomy" id="33178"/>
    <lineage>
        <taxon>Eukaryota</taxon>
        <taxon>Fungi</taxon>
        <taxon>Dikarya</taxon>
        <taxon>Ascomycota</taxon>
        <taxon>Pezizomycotina</taxon>
        <taxon>Eurotiomycetes</taxon>
        <taxon>Eurotiomycetidae</taxon>
        <taxon>Eurotiales</taxon>
        <taxon>Aspergillaceae</taxon>
        <taxon>Aspergillus</taxon>
        <taxon>Aspergillus subgen. Circumdati</taxon>
    </lineage>
</organism>
<sequence length="613" mass="69025">MRSLYEDGLVVVESVVPHGSLDRLNKRMVEDTYILRSKKGDSPFNYHPGNLQQDAPPVREHFDPSIFLNPIAIQITSSALGPRPKWTFCSGNTAMPPTTEHPPMSQPVHSDADFAHPCHPFAYVINVPLITMTPENGSTEVWLGTHTDTGLHVQEGLHVHFASWYRNPMKLELADDLRPLIEGLSDVEVPVDWVTKSEALSRYLNRGFGNAHLLAKHLAFDSIALSIEHNAQMPRPLERNQYPSTQVPEHALQDPLVAKIFRHYVESLAAWYDLNDNQRHFKDVVPVRARYNALLLSAILAFAAAHLHRTRGDPMHLELAEFYHYDSVRRLISLTDNVDQLPIGESLAAVCLLRSYEIITRNVSSQNHLQGSYSLLASRHVHLTADLLSAGYWNYLREDITVALIEKRGLMITLSDQNAPPEPAEDMDFANYVTFLLGKLINRCLSVDSPPLGVMEWEALKAELDRWKSSLPPSFDTIETPGLRTPSRFPPIWTLRSWHVSTLHYYHTAVGILWLAQPALPPLKALQRIDDMDCLRRKLDYHATEICALAFSSESAAAWVNAFGPIAFCGPWIQDAQKRAELLDELGKWGDITGWPVSNITDALSLPTEARLV</sequence>
<evidence type="ECO:0000256" key="2">
    <source>
        <dbReference type="ARBA" id="ARBA00023242"/>
    </source>
</evidence>
<dbReference type="OrthoDB" id="407832at2759"/>
<dbReference type="Proteomes" id="UP000452235">
    <property type="component" value="Unassembled WGS sequence"/>
</dbReference>
<keyword evidence="4" id="KW-1185">Reference proteome</keyword>
<dbReference type="InterPro" id="IPR021858">
    <property type="entry name" value="Fun_TF"/>
</dbReference>